<dbReference type="SUPFAM" id="SSF53633">
    <property type="entry name" value="Carbamate kinase-like"/>
    <property type="match status" value="1"/>
</dbReference>
<evidence type="ECO:0000256" key="4">
    <source>
        <dbReference type="ARBA" id="ARBA00022503"/>
    </source>
</evidence>
<keyword evidence="12" id="KW-1185">Reference proteome</keyword>
<comment type="pathway">
    <text evidence="1">Metabolic intermediate metabolism; carbamoyl phosphate degradation; CO(2) and NH(3) from carbamoyl phosphate: step 1/1.</text>
</comment>
<protein>
    <recommendedName>
        <fullName evidence="3 8">Carbamate kinase</fullName>
    </recommendedName>
</protein>
<sequence length="331" mass="35837">MIKWFIRKGFQIGKEGIEMKTAVIAIGGNAIIKEGQKGTLEEQFDNVMSSCDHIIDLLEEGYNVVLTHGNGPHVGNSIIKGEVAKDKVPAYQMDAYGAETQGLLGYIIKQSLSNRLKERKMEKEIVSLVTQVEVSEADGAFLNPTKPVGPFFSKEEAEQLMAQKGYIMKEDSGRGYRRVVASPRPMEIIEKKAIRDLASSGYIVIAAGGGGIPVARGEEGLYHGVEAVIDKDYASALLALEIDADLLIILTGVEKVSINFGKPNQENLDVMDVETARKHMADGQFPAGSMGPKIDAALSFVETTGGSALITSMDELKRAVKGETGTRLVKY</sequence>
<dbReference type="PIRSF" id="PIRSF000723">
    <property type="entry name" value="Carbamate_kin"/>
    <property type="match status" value="1"/>
</dbReference>
<dbReference type="GO" id="GO:0008804">
    <property type="term" value="F:carbamate kinase activity"/>
    <property type="evidence" value="ECO:0007669"/>
    <property type="project" value="UniProtKB-UniRule"/>
</dbReference>
<dbReference type="PANTHER" id="PTHR30409">
    <property type="entry name" value="CARBAMATE KINASE"/>
    <property type="match status" value="1"/>
</dbReference>
<dbReference type="InterPro" id="IPR036393">
    <property type="entry name" value="AceGlu_kinase-like_sf"/>
</dbReference>
<evidence type="ECO:0000256" key="6">
    <source>
        <dbReference type="ARBA" id="ARBA00022777"/>
    </source>
</evidence>
<comment type="catalytic activity">
    <reaction evidence="7">
        <text>hydrogencarbonate + NH4(+) + ATP = carbamoyl phosphate + ADP + H2O + H(+)</text>
        <dbReference type="Rhea" id="RHEA:10152"/>
        <dbReference type="ChEBI" id="CHEBI:15377"/>
        <dbReference type="ChEBI" id="CHEBI:15378"/>
        <dbReference type="ChEBI" id="CHEBI:17544"/>
        <dbReference type="ChEBI" id="CHEBI:28938"/>
        <dbReference type="ChEBI" id="CHEBI:30616"/>
        <dbReference type="ChEBI" id="CHEBI:58228"/>
        <dbReference type="ChEBI" id="CHEBI:456216"/>
        <dbReference type="EC" id="2.7.2.2"/>
    </reaction>
</comment>
<evidence type="ECO:0000256" key="3">
    <source>
        <dbReference type="ARBA" id="ARBA00013070"/>
    </source>
</evidence>
<evidence type="ECO:0000259" key="10">
    <source>
        <dbReference type="Pfam" id="PF00696"/>
    </source>
</evidence>
<name>A0A939HAE9_9CLOT</name>
<accession>A0A939HAE9</accession>
<keyword evidence="5 9" id="KW-0808">Transferase</keyword>
<keyword evidence="6 9" id="KW-0418">Kinase</keyword>
<feature type="domain" description="Aspartate/glutamate/uridylate kinase" evidence="10">
    <location>
        <begin position="20"/>
        <end position="311"/>
    </location>
</feature>
<evidence type="ECO:0000256" key="9">
    <source>
        <dbReference type="PIRNR" id="PIRNR000723"/>
    </source>
</evidence>
<proteinExistence type="inferred from homology"/>
<evidence type="ECO:0000256" key="7">
    <source>
        <dbReference type="ARBA" id="ARBA00048467"/>
    </source>
</evidence>
<evidence type="ECO:0000313" key="12">
    <source>
        <dbReference type="Proteomes" id="UP000664218"/>
    </source>
</evidence>
<dbReference type="CDD" id="cd04235">
    <property type="entry name" value="AAK_CK"/>
    <property type="match status" value="1"/>
</dbReference>
<dbReference type="AlphaFoldDB" id="A0A939HAE9"/>
<dbReference type="GO" id="GO:0019546">
    <property type="term" value="P:L-arginine deiminase pathway"/>
    <property type="evidence" value="ECO:0007669"/>
    <property type="project" value="TreeGrafter"/>
</dbReference>
<dbReference type="NCBIfam" id="NF009007">
    <property type="entry name" value="PRK12352.1"/>
    <property type="match status" value="1"/>
</dbReference>
<dbReference type="Gene3D" id="3.40.1160.10">
    <property type="entry name" value="Acetylglutamate kinase-like"/>
    <property type="match status" value="1"/>
</dbReference>
<dbReference type="EMBL" id="JAFNJU010000008">
    <property type="protein sequence ID" value="MBO1265519.1"/>
    <property type="molecule type" value="Genomic_DNA"/>
</dbReference>
<comment type="similarity">
    <text evidence="2 9">Belongs to the carbamate kinase family.</text>
</comment>
<dbReference type="InterPro" id="IPR003964">
    <property type="entry name" value="Carb_kinase"/>
</dbReference>
<dbReference type="FunFam" id="3.40.1160.10:FF:000007">
    <property type="entry name" value="Carbamate kinase"/>
    <property type="match status" value="1"/>
</dbReference>
<comment type="caution">
    <text evidence="11">The sequence shown here is derived from an EMBL/GenBank/DDBJ whole genome shotgun (WGS) entry which is preliminary data.</text>
</comment>
<dbReference type="Pfam" id="PF00696">
    <property type="entry name" value="AA_kinase"/>
    <property type="match status" value="1"/>
</dbReference>
<dbReference type="NCBIfam" id="TIGR00746">
    <property type="entry name" value="arcC"/>
    <property type="match status" value="1"/>
</dbReference>
<evidence type="ECO:0000256" key="1">
    <source>
        <dbReference type="ARBA" id="ARBA00005118"/>
    </source>
</evidence>
<dbReference type="PRINTS" id="PR01469">
    <property type="entry name" value="CARBMTKINASE"/>
</dbReference>
<dbReference type="Proteomes" id="UP000664218">
    <property type="component" value="Unassembled WGS sequence"/>
</dbReference>
<dbReference type="GO" id="GO:0005829">
    <property type="term" value="C:cytosol"/>
    <property type="evidence" value="ECO:0007669"/>
    <property type="project" value="TreeGrafter"/>
</dbReference>
<gene>
    <name evidence="11" type="primary">arcC</name>
    <name evidence="11" type="ORF">J3A84_10790</name>
</gene>
<dbReference type="PANTHER" id="PTHR30409:SF1">
    <property type="entry name" value="CARBAMATE KINASE-RELATED"/>
    <property type="match status" value="1"/>
</dbReference>
<reference evidence="11" key="1">
    <citation type="submission" date="2021-03" db="EMBL/GenBank/DDBJ databases">
        <title>Proteiniclasticum marinus sp. nov., isolated from tidal flat sediment.</title>
        <authorList>
            <person name="Namirimu T."/>
            <person name="Yang J.-A."/>
            <person name="Yang S.-H."/>
            <person name="Kim Y.-J."/>
            <person name="Kwon K.K."/>
        </authorList>
    </citation>
    <scope>NUCLEOTIDE SEQUENCE</scope>
    <source>
        <strain evidence="11">SCR006</strain>
    </source>
</reference>
<evidence type="ECO:0000313" key="11">
    <source>
        <dbReference type="EMBL" id="MBO1265519.1"/>
    </source>
</evidence>
<dbReference type="InterPro" id="IPR001048">
    <property type="entry name" value="Asp/Glu/Uridylate_kinase"/>
</dbReference>
<evidence type="ECO:0000256" key="8">
    <source>
        <dbReference type="NCBIfam" id="TIGR00746"/>
    </source>
</evidence>
<evidence type="ECO:0000256" key="5">
    <source>
        <dbReference type="ARBA" id="ARBA00022679"/>
    </source>
</evidence>
<evidence type="ECO:0000256" key="2">
    <source>
        <dbReference type="ARBA" id="ARBA00011066"/>
    </source>
</evidence>
<organism evidence="11 12">
    <name type="scientific">Proteiniclasticum aestuarii</name>
    <dbReference type="NCBI Taxonomy" id="2817862"/>
    <lineage>
        <taxon>Bacteria</taxon>
        <taxon>Bacillati</taxon>
        <taxon>Bacillota</taxon>
        <taxon>Clostridia</taxon>
        <taxon>Eubacteriales</taxon>
        <taxon>Clostridiaceae</taxon>
        <taxon>Proteiniclasticum</taxon>
    </lineage>
</organism>
<keyword evidence="4" id="KW-0056">Arginine metabolism</keyword>